<dbReference type="EMBL" id="LLXI01003532">
    <property type="protein sequence ID" value="PKY59387.1"/>
    <property type="molecule type" value="Genomic_DNA"/>
</dbReference>
<comment type="caution">
    <text evidence="2">The sequence shown here is derived from an EMBL/GenBank/DDBJ whole genome shotgun (WGS) entry which is preliminary data.</text>
</comment>
<sequence length="67" mass="7776">MIKDISSFARNNDRPDPVMQTNAPANELLKFDKHRTTTEKTVLTYLYNNVQRGMFVLSNDEVTELKD</sequence>
<name>A0A2I1HKI1_9GLOM</name>
<dbReference type="AlphaFoldDB" id="A0A2I1HKI1"/>
<dbReference type="Proteomes" id="UP000234323">
    <property type="component" value="Unassembled WGS sequence"/>
</dbReference>
<gene>
    <name evidence="2" type="ORF">RhiirA4_482101</name>
</gene>
<keyword evidence="3" id="KW-1185">Reference proteome</keyword>
<evidence type="ECO:0000313" key="3">
    <source>
        <dbReference type="Proteomes" id="UP000234323"/>
    </source>
</evidence>
<evidence type="ECO:0000313" key="2">
    <source>
        <dbReference type="EMBL" id="PKY59387.1"/>
    </source>
</evidence>
<feature type="region of interest" description="Disordered" evidence="1">
    <location>
        <begin position="1"/>
        <end position="21"/>
    </location>
</feature>
<protein>
    <submittedName>
        <fullName evidence="2">Uncharacterized protein</fullName>
    </submittedName>
</protein>
<accession>A0A2I1HKI1</accession>
<organism evidence="2 3">
    <name type="scientific">Rhizophagus irregularis</name>
    <dbReference type="NCBI Taxonomy" id="588596"/>
    <lineage>
        <taxon>Eukaryota</taxon>
        <taxon>Fungi</taxon>
        <taxon>Fungi incertae sedis</taxon>
        <taxon>Mucoromycota</taxon>
        <taxon>Glomeromycotina</taxon>
        <taxon>Glomeromycetes</taxon>
        <taxon>Glomerales</taxon>
        <taxon>Glomeraceae</taxon>
        <taxon>Rhizophagus</taxon>
    </lineage>
</organism>
<proteinExistence type="predicted"/>
<evidence type="ECO:0000256" key="1">
    <source>
        <dbReference type="SAM" id="MobiDB-lite"/>
    </source>
</evidence>
<reference evidence="2 3" key="1">
    <citation type="submission" date="2015-10" db="EMBL/GenBank/DDBJ databases">
        <title>Genome analyses suggest a sexual origin of heterokaryosis in a supposedly ancient asexual fungus.</title>
        <authorList>
            <person name="Ropars J."/>
            <person name="Sedzielewska K."/>
            <person name="Noel J."/>
            <person name="Charron P."/>
            <person name="Farinelli L."/>
            <person name="Marton T."/>
            <person name="Kruger M."/>
            <person name="Pelin A."/>
            <person name="Brachmann A."/>
            <person name="Corradi N."/>
        </authorList>
    </citation>
    <scope>NUCLEOTIDE SEQUENCE [LARGE SCALE GENOMIC DNA]</scope>
    <source>
        <strain evidence="2 3">A4</strain>
    </source>
</reference>